<evidence type="ECO:0000313" key="4">
    <source>
        <dbReference type="EMBL" id="MBM7555808.1"/>
    </source>
</evidence>
<dbReference type="PROSITE" id="PS51201">
    <property type="entry name" value="RCK_N"/>
    <property type="match status" value="1"/>
</dbReference>
<keyword evidence="5" id="KW-1185">Reference proteome</keyword>
<feature type="transmembrane region" description="Helical" evidence="2">
    <location>
        <begin position="75"/>
        <end position="99"/>
    </location>
</feature>
<name>A0A938XNJ0_9FIRM</name>
<organism evidence="4 5">
    <name type="scientific">Halanaerobacter jeridensis</name>
    <dbReference type="NCBI Taxonomy" id="706427"/>
    <lineage>
        <taxon>Bacteria</taxon>
        <taxon>Bacillati</taxon>
        <taxon>Bacillota</taxon>
        <taxon>Clostridia</taxon>
        <taxon>Halanaerobiales</taxon>
        <taxon>Halobacteroidaceae</taxon>
        <taxon>Halanaerobacter</taxon>
    </lineage>
</organism>
<dbReference type="Gene3D" id="1.10.287.70">
    <property type="match status" value="1"/>
</dbReference>
<protein>
    <submittedName>
        <fullName evidence="4">Voltage-gated potassium channel</fullName>
    </submittedName>
</protein>
<dbReference type="Gene3D" id="1.20.5.110">
    <property type="match status" value="1"/>
</dbReference>
<dbReference type="InterPro" id="IPR036291">
    <property type="entry name" value="NAD(P)-bd_dom_sf"/>
</dbReference>
<keyword evidence="2" id="KW-1133">Transmembrane helix</keyword>
<dbReference type="InterPro" id="IPR036721">
    <property type="entry name" value="RCK_C_sf"/>
</dbReference>
<dbReference type="EMBL" id="JAFBDQ010000003">
    <property type="protein sequence ID" value="MBM7555808.1"/>
    <property type="molecule type" value="Genomic_DNA"/>
</dbReference>
<dbReference type="AlphaFoldDB" id="A0A938XNJ0"/>
<dbReference type="RefSeq" id="WP_204700534.1">
    <property type="nucleotide sequence ID" value="NZ_JAFBDQ010000003.1"/>
</dbReference>
<proteinExistence type="predicted"/>
<reference evidence="4" key="1">
    <citation type="submission" date="2021-01" db="EMBL/GenBank/DDBJ databases">
        <title>Genomic Encyclopedia of Type Strains, Phase IV (KMG-IV): sequencing the most valuable type-strain genomes for metagenomic binning, comparative biology and taxonomic classification.</title>
        <authorList>
            <person name="Goeker M."/>
        </authorList>
    </citation>
    <scope>NUCLEOTIDE SEQUENCE</scope>
    <source>
        <strain evidence="4">DSM 23230</strain>
    </source>
</reference>
<keyword evidence="2" id="KW-0812">Transmembrane</keyword>
<dbReference type="InterPro" id="IPR050721">
    <property type="entry name" value="Trk_Ktr_HKT_K-transport"/>
</dbReference>
<dbReference type="Pfam" id="PF06241">
    <property type="entry name" value="Castor_Poll_mid"/>
    <property type="match status" value="1"/>
</dbReference>
<sequence>MFDLLNNYFSNLRKASDKYVFIRLILIAVVIMVLSAAGILIVESGDSFSNFADDLWWVIVTITTVGYGDKYPHSFLGRVIAVILMFVGIGVVSGVTAKFSDLLIGSSRRKELGEVQTDYTDHLIVCGWNKKTKNVVNQLLDEEIEDSKLVLLADLERDPFVDNELVHFIRGKTDQKEALIKAGVKTARAAIILNETNNDARTVLTVLTIENLNPNIYTIAEISNRENQIHLINAQVDEVIVNSSINSQLLVRSALYSGTSQIIEQLLSNESGRQIYMLTAVEAELGVRFIDLFIKYKRETNLILIGIKRKGKIITNPANEELIQQGDDLIYIALGEFTEPQFR</sequence>
<comment type="subcellular location">
    <subcellularLocation>
        <location evidence="1">Cell membrane</location>
        <topology evidence="1">Multi-pass membrane protein</topology>
    </subcellularLocation>
</comment>
<dbReference type="Proteomes" id="UP000774000">
    <property type="component" value="Unassembled WGS sequence"/>
</dbReference>
<feature type="domain" description="RCK N-terminal" evidence="3">
    <location>
        <begin position="120"/>
        <end position="240"/>
    </location>
</feature>
<comment type="caution">
    <text evidence="4">The sequence shown here is derived from an EMBL/GenBank/DDBJ whole genome shotgun (WGS) entry which is preliminary data.</text>
</comment>
<dbReference type="InterPro" id="IPR010420">
    <property type="entry name" value="CASTOR/POLLUX/SYM8_dom"/>
</dbReference>
<evidence type="ECO:0000259" key="3">
    <source>
        <dbReference type="PROSITE" id="PS51201"/>
    </source>
</evidence>
<feature type="transmembrane region" description="Helical" evidence="2">
    <location>
        <begin position="20"/>
        <end position="42"/>
    </location>
</feature>
<dbReference type="InterPro" id="IPR003148">
    <property type="entry name" value="RCK_N"/>
</dbReference>
<evidence type="ECO:0000256" key="2">
    <source>
        <dbReference type="SAM" id="Phobius"/>
    </source>
</evidence>
<dbReference type="SUPFAM" id="SSF51735">
    <property type="entry name" value="NAD(P)-binding Rossmann-fold domains"/>
    <property type="match status" value="1"/>
</dbReference>
<dbReference type="Gene3D" id="3.40.50.720">
    <property type="entry name" value="NAD(P)-binding Rossmann-like Domain"/>
    <property type="match status" value="1"/>
</dbReference>
<dbReference type="Gene3D" id="3.30.70.1450">
    <property type="entry name" value="Regulator of K+ conductance, C-terminal domain"/>
    <property type="match status" value="1"/>
</dbReference>
<dbReference type="Pfam" id="PF07885">
    <property type="entry name" value="Ion_trans_2"/>
    <property type="match status" value="1"/>
</dbReference>
<accession>A0A938XNJ0</accession>
<evidence type="ECO:0000313" key="5">
    <source>
        <dbReference type="Proteomes" id="UP000774000"/>
    </source>
</evidence>
<evidence type="ECO:0000256" key="1">
    <source>
        <dbReference type="ARBA" id="ARBA00004651"/>
    </source>
</evidence>
<dbReference type="SUPFAM" id="SSF81324">
    <property type="entry name" value="Voltage-gated potassium channels"/>
    <property type="match status" value="1"/>
</dbReference>
<dbReference type="GO" id="GO:0005886">
    <property type="term" value="C:plasma membrane"/>
    <property type="evidence" value="ECO:0007669"/>
    <property type="project" value="UniProtKB-SubCell"/>
</dbReference>
<dbReference type="SUPFAM" id="SSF116726">
    <property type="entry name" value="TrkA C-terminal domain-like"/>
    <property type="match status" value="1"/>
</dbReference>
<gene>
    <name evidence="4" type="ORF">JOC47_000642</name>
</gene>
<keyword evidence="2" id="KW-0472">Membrane</keyword>
<dbReference type="PANTHER" id="PTHR43833">
    <property type="entry name" value="POTASSIUM CHANNEL PROTEIN 2-RELATED-RELATED"/>
    <property type="match status" value="1"/>
</dbReference>
<dbReference type="PANTHER" id="PTHR43833:SF9">
    <property type="entry name" value="POTASSIUM CHANNEL PROTEIN YUGO-RELATED"/>
    <property type="match status" value="1"/>
</dbReference>
<dbReference type="Pfam" id="PF02254">
    <property type="entry name" value="TrkA_N"/>
    <property type="match status" value="1"/>
</dbReference>
<dbReference type="InterPro" id="IPR013099">
    <property type="entry name" value="K_chnl_dom"/>
</dbReference>
<keyword evidence="4" id="KW-0407">Ion channel</keyword>
<dbReference type="GO" id="GO:0034220">
    <property type="term" value="P:monoatomic ion transmembrane transport"/>
    <property type="evidence" value="ECO:0007669"/>
    <property type="project" value="UniProtKB-KW"/>
</dbReference>
<keyword evidence="4" id="KW-0406">Ion transport</keyword>
<keyword evidence="4" id="KW-0813">Transport</keyword>
<dbReference type="GO" id="GO:0006813">
    <property type="term" value="P:potassium ion transport"/>
    <property type="evidence" value="ECO:0007669"/>
    <property type="project" value="InterPro"/>
</dbReference>